<evidence type="ECO:0000256" key="1">
    <source>
        <dbReference type="SAM" id="MobiDB-lite"/>
    </source>
</evidence>
<reference evidence="3" key="1">
    <citation type="journal article" date="2014" name="Proc. Natl. Acad. Sci. U.S.A.">
        <title>Extensive sampling of basidiomycete genomes demonstrates inadequacy of the white-rot/brown-rot paradigm for wood decay fungi.</title>
        <authorList>
            <person name="Riley R."/>
            <person name="Salamov A.A."/>
            <person name="Brown D.W."/>
            <person name="Nagy L.G."/>
            <person name="Floudas D."/>
            <person name="Held B.W."/>
            <person name="Levasseur A."/>
            <person name="Lombard V."/>
            <person name="Morin E."/>
            <person name="Otillar R."/>
            <person name="Lindquist E.A."/>
            <person name="Sun H."/>
            <person name="LaButti K.M."/>
            <person name="Schmutz J."/>
            <person name="Jabbour D."/>
            <person name="Luo H."/>
            <person name="Baker S.E."/>
            <person name="Pisabarro A.G."/>
            <person name="Walton J.D."/>
            <person name="Blanchette R.A."/>
            <person name="Henrissat B."/>
            <person name="Martin F."/>
            <person name="Cullen D."/>
            <person name="Hibbett D.S."/>
            <person name="Grigoriev I.V."/>
        </authorList>
    </citation>
    <scope>NUCLEOTIDE SEQUENCE [LARGE SCALE GENOMIC DNA]</scope>
    <source>
        <strain evidence="3">MUCL 33604</strain>
    </source>
</reference>
<dbReference type="EMBL" id="KL197711">
    <property type="protein sequence ID" value="KDQ62092.1"/>
    <property type="molecule type" value="Genomic_DNA"/>
</dbReference>
<dbReference type="InParanoid" id="A0A067QF12"/>
<name>A0A067QF12_9AGAM</name>
<evidence type="ECO:0000313" key="2">
    <source>
        <dbReference type="EMBL" id="KDQ62092.1"/>
    </source>
</evidence>
<feature type="region of interest" description="Disordered" evidence="1">
    <location>
        <begin position="183"/>
        <end position="220"/>
    </location>
</feature>
<dbReference type="Proteomes" id="UP000027265">
    <property type="component" value="Unassembled WGS sequence"/>
</dbReference>
<dbReference type="OrthoDB" id="3225650at2759"/>
<organism evidence="2 3">
    <name type="scientific">Jaapia argillacea MUCL 33604</name>
    <dbReference type="NCBI Taxonomy" id="933084"/>
    <lineage>
        <taxon>Eukaryota</taxon>
        <taxon>Fungi</taxon>
        <taxon>Dikarya</taxon>
        <taxon>Basidiomycota</taxon>
        <taxon>Agaricomycotina</taxon>
        <taxon>Agaricomycetes</taxon>
        <taxon>Agaricomycetidae</taxon>
        <taxon>Jaapiales</taxon>
        <taxon>Jaapiaceae</taxon>
        <taxon>Jaapia</taxon>
    </lineage>
</organism>
<keyword evidence="3" id="KW-1185">Reference proteome</keyword>
<feature type="region of interest" description="Disordered" evidence="1">
    <location>
        <begin position="64"/>
        <end position="115"/>
    </location>
</feature>
<accession>A0A067QF12</accession>
<feature type="compositionally biased region" description="Polar residues" evidence="1">
    <location>
        <begin position="84"/>
        <end position="95"/>
    </location>
</feature>
<evidence type="ECO:0000313" key="3">
    <source>
        <dbReference type="Proteomes" id="UP000027265"/>
    </source>
</evidence>
<protein>
    <submittedName>
        <fullName evidence="2">Uncharacterized protein</fullName>
    </submittedName>
</protein>
<dbReference type="AlphaFoldDB" id="A0A067QF12"/>
<sequence length="328" mass="35614">MRVTDLTPESSNKTRTDEFDALIDLLATDDAVAEGDASDAGVVLRDDKGKLDLGMIRSFFQSKHHDHKPSLAVPQPPPAKREVSSNAETKTSETPSCEVPPSQKIGTHSPTLQLPVPRERSRGLSQAVGVESEVREPLPLPGIVPLSFDEINQAIGCANGEVADLTRRCDQLRALISEKFLPDTPNRPALSQGPTTGDAMATTPSHQPSADVGGTSFSTPRLPPEISALTGDEARHALTVFTRSLSLPPSSITLLPMRPCKEASQGPSDVSDVQRALDFVTRVDEIIWKRAKYPFVQGANTGEIFSEENLEALIDRITLWDKVVRSRR</sequence>
<proteinExistence type="predicted"/>
<gene>
    <name evidence="2" type="ORF">JAAARDRAFT_54113</name>
</gene>
<dbReference type="HOGENOM" id="CLU_721824_0_0_1"/>